<organism evidence="9 10">
    <name type="scientific">Methylovulum psychrotolerans</name>
    <dbReference type="NCBI Taxonomy" id="1704499"/>
    <lineage>
        <taxon>Bacteria</taxon>
        <taxon>Pseudomonadati</taxon>
        <taxon>Pseudomonadota</taxon>
        <taxon>Gammaproteobacteria</taxon>
        <taxon>Methylococcales</taxon>
        <taxon>Methylococcaceae</taxon>
        <taxon>Methylovulum</taxon>
    </lineage>
</organism>
<dbReference type="InterPro" id="IPR027417">
    <property type="entry name" value="P-loop_NTPase"/>
</dbReference>
<dbReference type="RefSeq" id="WP_211299198.1">
    <property type="nucleotide sequence ID" value="NZ_PGFZ01000004.1"/>
</dbReference>
<comment type="caution">
    <text evidence="9">The sequence shown here is derived from an EMBL/GenBank/DDBJ whole genome shotgun (WGS) entry which is preliminary data.</text>
</comment>
<comment type="subcellular location">
    <subcellularLocation>
        <location evidence="1">Cell membrane</location>
        <topology evidence="1">Peripheral membrane protein</topology>
    </subcellularLocation>
</comment>
<evidence type="ECO:0000256" key="7">
    <source>
        <dbReference type="ARBA" id="ARBA00023136"/>
    </source>
</evidence>
<evidence type="ECO:0000256" key="2">
    <source>
        <dbReference type="ARBA" id="ARBA00005417"/>
    </source>
</evidence>
<dbReference type="SMART" id="SM00382">
    <property type="entry name" value="AAA"/>
    <property type="match status" value="1"/>
</dbReference>
<feature type="domain" description="ABC transporter" evidence="8">
    <location>
        <begin position="13"/>
        <end position="260"/>
    </location>
</feature>
<dbReference type="PANTHER" id="PTHR42788:SF7">
    <property type="entry name" value="NITRATE ABC TRANSPORTER ATP-BINDING PROTEIN"/>
    <property type="match status" value="1"/>
</dbReference>
<evidence type="ECO:0000259" key="8">
    <source>
        <dbReference type="PROSITE" id="PS50893"/>
    </source>
</evidence>
<keyword evidence="3" id="KW-0813">Transport</keyword>
<dbReference type="GO" id="GO:0005886">
    <property type="term" value="C:plasma membrane"/>
    <property type="evidence" value="ECO:0007669"/>
    <property type="project" value="UniProtKB-SubCell"/>
</dbReference>
<evidence type="ECO:0000256" key="6">
    <source>
        <dbReference type="ARBA" id="ARBA00022840"/>
    </source>
</evidence>
<keyword evidence="6 9" id="KW-0067">ATP-binding</keyword>
<accession>A0A2S5CMI3</accession>
<gene>
    <name evidence="9" type="ORF">AADEFJLK_02250</name>
</gene>
<keyword evidence="7" id="KW-0472">Membrane</keyword>
<keyword evidence="5" id="KW-0547">Nucleotide-binding</keyword>
<protein>
    <submittedName>
        <fullName evidence="9">ABC transporter ATP-binding protein</fullName>
    </submittedName>
</protein>
<dbReference type="PROSITE" id="PS00211">
    <property type="entry name" value="ABC_TRANSPORTER_1"/>
    <property type="match status" value="1"/>
</dbReference>
<reference evidence="9 10" key="1">
    <citation type="submission" date="2017-11" db="EMBL/GenBank/DDBJ databases">
        <title>Draft Genome Sequence of Methylobacter psychrotolerans Sph1T, an Obligate Methanotroph from Low-Temperature Environments.</title>
        <authorList>
            <person name="Oshkin I.Y."/>
            <person name="Miroshnikov K."/>
            <person name="Belova S.E."/>
            <person name="Korzhenkov A."/>
            <person name="Toshchakov S.V."/>
            <person name="Dedysh S.N."/>
        </authorList>
    </citation>
    <scope>NUCLEOTIDE SEQUENCE [LARGE SCALE GENOMIC DNA]</scope>
    <source>
        <strain evidence="9 10">Sph1</strain>
    </source>
</reference>
<dbReference type="InterPro" id="IPR050166">
    <property type="entry name" value="ABC_transporter_ATP-bind"/>
</dbReference>
<dbReference type="InterPro" id="IPR003439">
    <property type="entry name" value="ABC_transporter-like_ATP-bd"/>
</dbReference>
<dbReference type="Gene3D" id="3.40.50.300">
    <property type="entry name" value="P-loop containing nucleotide triphosphate hydrolases"/>
    <property type="match status" value="1"/>
</dbReference>
<dbReference type="Pfam" id="PF00005">
    <property type="entry name" value="ABC_tran"/>
    <property type="match status" value="1"/>
</dbReference>
<dbReference type="SUPFAM" id="SSF52540">
    <property type="entry name" value="P-loop containing nucleoside triphosphate hydrolases"/>
    <property type="match status" value="1"/>
</dbReference>
<evidence type="ECO:0000313" key="9">
    <source>
        <dbReference type="EMBL" id="POZ52029.1"/>
    </source>
</evidence>
<evidence type="ECO:0000256" key="5">
    <source>
        <dbReference type="ARBA" id="ARBA00022741"/>
    </source>
</evidence>
<dbReference type="Proteomes" id="UP000237423">
    <property type="component" value="Unassembled WGS sequence"/>
</dbReference>
<keyword evidence="4" id="KW-1003">Cell membrane</keyword>
<dbReference type="AlphaFoldDB" id="A0A2S5CMI3"/>
<dbReference type="PANTHER" id="PTHR42788">
    <property type="entry name" value="TAURINE IMPORT ATP-BINDING PROTEIN-RELATED"/>
    <property type="match status" value="1"/>
</dbReference>
<proteinExistence type="inferred from homology"/>
<dbReference type="PROSITE" id="PS50893">
    <property type="entry name" value="ABC_TRANSPORTER_2"/>
    <property type="match status" value="1"/>
</dbReference>
<evidence type="ECO:0000256" key="4">
    <source>
        <dbReference type="ARBA" id="ARBA00022475"/>
    </source>
</evidence>
<dbReference type="GO" id="GO:0016887">
    <property type="term" value="F:ATP hydrolysis activity"/>
    <property type="evidence" value="ECO:0007669"/>
    <property type="project" value="InterPro"/>
</dbReference>
<dbReference type="InterPro" id="IPR017871">
    <property type="entry name" value="ABC_transporter-like_CS"/>
</dbReference>
<evidence type="ECO:0000313" key="10">
    <source>
        <dbReference type="Proteomes" id="UP000237423"/>
    </source>
</evidence>
<comment type="similarity">
    <text evidence="2">Belongs to the ABC transporter superfamily.</text>
</comment>
<dbReference type="GO" id="GO:0005524">
    <property type="term" value="F:ATP binding"/>
    <property type="evidence" value="ECO:0007669"/>
    <property type="project" value="UniProtKB-KW"/>
</dbReference>
<evidence type="ECO:0000256" key="1">
    <source>
        <dbReference type="ARBA" id="ARBA00004202"/>
    </source>
</evidence>
<sequence>MNTSTTLAAAPLVRLSQVYKTFHAGTVNEVRPMRGINLDIAEGAFVIVLGGNGSGKSTLLNAIAGSFAIDAGRIELDGQDVSTWPEHRRAALIGRVFQNPFSGTAPNMSILDNFSLAAKRGKFRGLSWAHSRQLRDELSDRVRELKMGMEDRLDSAIGSLSGGQRQALTLLMATWLKPRLLLLDEHTAALDPKSADQVIALTDRVIQREGLTTLMVTHSMQQAVNLGDRIIMMHRGNVLHDFRDAQKQRLRVDDLLAHFENVRRRELLDESAADMLRSRYL</sequence>
<dbReference type="EMBL" id="PGFZ01000004">
    <property type="protein sequence ID" value="POZ52029.1"/>
    <property type="molecule type" value="Genomic_DNA"/>
</dbReference>
<dbReference type="InterPro" id="IPR003593">
    <property type="entry name" value="AAA+_ATPase"/>
</dbReference>
<name>A0A2S5CMI3_9GAMM</name>
<evidence type="ECO:0000256" key="3">
    <source>
        <dbReference type="ARBA" id="ARBA00022448"/>
    </source>
</evidence>